<dbReference type="Gene3D" id="3.40.630.30">
    <property type="match status" value="1"/>
</dbReference>
<gene>
    <name evidence="2" type="ORF">CRD36_14960</name>
</gene>
<dbReference type="OrthoDB" id="9801656at2"/>
<dbReference type="InParanoid" id="A0A2G4YMW4"/>
<evidence type="ECO:0000259" key="1">
    <source>
        <dbReference type="PROSITE" id="PS51186"/>
    </source>
</evidence>
<dbReference type="EMBL" id="PDEM01000031">
    <property type="protein sequence ID" value="PHZ83674.1"/>
    <property type="molecule type" value="Genomic_DNA"/>
</dbReference>
<dbReference type="AlphaFoldDB" id="A0A2G4YMW4"/>
<feature type="domain" description="N-acetyltransferase" evidence="1">
    <location>
        <begin position="24"/>
        <end position="175"/>
    </location>
</feature>
<dbReference type="InterPro" id="IPR000182">
    <property type="entry name" value="GNAT_dom"/>
</dbReference>
<organism evidence="2 3">
    <name type="scientific">Paremcibacter congregatus</name>
    <dbReference type="NCBI Taxonomy" id="2043170"/>
    <lineage>
        <taxon>Bacteria</taxon>
        <taxon>Pseudomonadati</taxon>
        <taxon>Pseudomonadota</taxon>
        <taxon>Alphaproteobacteria</taxon>
        <taxon>Emcibacterales</taxon>
        <taxon>Emcibacteraceae</taxon>
        <taxon>Paremcibacter</taxon>
    </lineage>
</organism>
<evidence type="ECO:0000313" key="2">
    <source>
        <dbReference type="EMBL" id="PHZ83674.1"/>
    </source>
</evidence>
<dbReference type="Pfam" id="PF00583">
    <property type="entry name" value="Acetyltransf_1"/>
    <property type="match status" value="1"/>
</dbReference>
<dbReference type="InterPro" id="IPR016181">
    <property type="entry name" value="Acyl_CoA_acyltransferase"/>
</dbReference>
<accession>A0A2G4YMW4</accession>
<protein>
    <recommendedName>
        <fullName evidence="1">N-acetyltransferase domain-containing protein</fullName>
    </recommendedName>
</protein>
<name>A0A2G4YMW4_9PROT</name>
<dbReference type="CDD" id="cd04301">
    <property type="entry name" value="NAT_SF"/>
    <property type="match status" value="1"/>
</dbReference>
<evidence type="ECO:0000313" key="3">
    <source>
        <dbReference type="Proteomes" id="UP000229730"/>
    </source>
</evidence>
<dbReference type="SUPFAM" id="SSF55729">
    <property type="entry name" value="Acyl-CoA N-acyltransferases (Nat)"/>
    <property type="match status" value="1"/>
</dbReference>
<dbReference type="Proteomes" id="UP000229730">
    <property type="component" value="Unassembled WGS sequence"/>
</dbReference>
<dbReference type="GO" id="GO:0016747">
    <property type="term" value="F:acyltransferase activity, transferring groups other than amino-acyl groups"/>
    <property type="evidence" value="ECO:0007669"/>
    <property type="project" value="InterPro"/>
</dbReference>
<reference evidence="2 3" key="1">
    <citation type="submission" date="2017-10" db="EMBL/GenBank/DDBJ databases">
        <title>Frigbacter circumglobatus gen. nov. sp. nov., isolated from sediment cultured in situ.</title>
        <authorList>
            <person name="Zhao Z."/>
        </authorList>
    </citation>
    <scope>NUCLEOTIDE SEQUENCE [LARGE SCALE GENOMIC DNA]</scope>
    <source>
        <strain evidence="2 3">ZYL</strain>
    </source>
</reference>
<proteinExistence type="predicted"/>
<keyword evidence="3" id="KW-1185">Reference proteome</keyword>
<sequence>MHTFIKKTAKLIFRDYQIYKIYFIDIQNYELSNLDINLQELSGVFRPIQLSDDHSAGFSGPEAYGYEYLSSLSHTEALAQCWYWYGERYKVRNFWPLNEKEAKLVDIETTQKARGMGIAPALIAYSCAQMKENGFKKLYARIWHSNKPSIKAFSKAGWQPLKTIIEFYFLGRKLRLEFISRKRKTFFF</sequence>
<dbReference type="RefSeq" id="WP_099474689.1">
    <property type="nucleotide sequence ID" value="NZ_CP041025.1"/>
</dbReference>
<dbReference type="PROSITE" id="PS51186">
    <property type="entry name" value="GNAT"/>
    <property type="match status" value="1"/>
</dbReference>
<comment type="caution">
    <text evidence="2">The sequence shown here is derived from an EMBL/GenBank/DDBJ whole genome shotgun (WGS) entry which is preliminary data.</text>
</comment>